<sequence>MYPSNSSNSRLSRLQCLDNNLLAAVYYNAQLSRGSTCSFQSPFGSQGRGCDPLLILSSAMCFPGLQHRIYGNKIGYKILDINPVLPLG</sequence>
<dbReference type="Proteomes" id="UP000828390">
    <property type="component" value="Unassembled WGS sequence"/>
</dbReference>
<evidence type="ECO:0000313" key="1">
    <source>
        <dbReference type="EMBL" id="KAH3703954.1"/>
    </source>
</evidence>
<protein>
    <submittedName>
        <fullName evidence="1">Uncharacterized protein</fullName>
    </submittedName>
</protein>
<reference evidence="1" key="1">
    <citation type="journal article" date="2019" name="bioRxiv">
        <title>The Genome of the Zebra Mussel, Dreissena polymorpha: A Resource for Invasive Species Research.</title>
        <authorList>
            <person name="McCartney M.A."/>
            <person name="Auch B."/>
            <person name="Kono T."/>
            <person name="Mallez S."/>
            <person name="Zhang Y."/>
            <person name="Obille A."/>
            <person name="Becker A."/>
            <person name="Abrahante J.E."/>
            <person name="Garbe J."/>
            <person name="Badalamenti J.P."/>
            <person name="Herman A."/>
            <person name="Mangelson H."/>
            <person name="Liachko I."/>
            <person name="Sullivan S."/>
            <person name="Sone E.D."/>
            <person name="Koren S."/>
            <person name="Silverstein K.A.T."/>
            <person name="Beckman K.B."/>
            <person name="Gohl D.M."/>
        </authorList>
    </citation>
    <scope>NUCLEOTIDE SEQUENCE</scope>
    <source>
        <strain evidence="1">Duluth1</strain>
        <tissue evidence="1">Whole animal</tissue>
    </source>
</reference>
<evidence type="ECO:0000313" key="2">
    <source>
        <dbReference type="Proteomes" id="UP000828390"/>
    </source>
</evidence>
<comment type="caution">
    <text evidence="1">The sequence shown here is derived from an EMBL/GenBank/DDBJ whole genome shotgun (WGS) entry which is preliminary data.</text>
</comment>
<proteinExistence type="predicted"/>
<gene>
    <name evidence="1" type="ORF">DPMN_079006</name>
</gene>
<name>A0A9D4BPN3_DREPO</name>
<dbReference type="EMBL" id="JAIWYP010000015">
    <property type="protein sequence ID" value="KAH3703954.1"/>
    <property type="molecule type" value="Genomic_DNA"/>
</dbReference>
<reference evidence="1" key="2">
    <citation type="submission" date="2020-11" db="EMBL/GenBank/DDBJ databases">
        <authorList>
            <person name="McCartney M.A."/>
            <person name="Auch B."/>
            <person name="Kono T."/>
            <person name="Mallez S."/>
            <person name="Becker A."/>
            <person name="Gohl D.M."/>
            <person name="Silverstein K.A.T."/>
            <person name="Koren S."/>
            <person name="Bechman K.B."/>
            <person name="Herman A."/>
            <person name="Abrahante J.E."/>
            <person name="Garbe J."/>
        </authorList>
    </citation>
    <scope>NUCLEOTIDE SEQUENCE</scope>
    <source>
        <strain evidence="1">Duluth1</strain>
        <tissue evidence="1">Whole animal</tissue>
    </source>
</reference>
<organism evidence="1 2">
    <name type="scientific">Dreissena polymorpha</name>
    <name type="common">Zebra mussel</name>
    <name type="synonym">Mytilus polymorpha</name>
    <dbReference type="NCBI Taxonomy" id="45954"/>
    <lineage>
        <taxon>Eukaryota</taxon>
        <taxon>Metazoa</taxon>
        <taxon>Spiralia</taxon>
        <taxon>Lophotrochozoa</taxon>
        <taxon>Mollusca</taxon>
        <taxon>Bivalvia</taxon>
        <taxon>Autobranchia</taxon>
        <taxon>Heteroconchia</taxon>
        <taxon>Euheterodonta</taxon>
        <taxon>Imparidentia</taxon>
        <taxon>Neoheterodontei</taxon>
        <taxon>Myida</taxon>
        <taxon>Dreissenoidea</taxon>
        <taxon>Dreissenidae</taxon>
        <taxon>Dreissena</taxon>
    </lineage>
</organism>
<accession>A0A9D4BPN3</accession>
<dbReference type="AlphaFoldDB" id="A0A9D4BPN3"/>
<keyword evidence="2" id="KW-1185">Reference proteome</keyword>